<keyword evidence="1" id="KW-0812">Transmembrane</keyword>
<dbReference type="RefSeq" id="WP_197318099.1">
    <property type="nucleotide sequence ID" value="NZ_JADZSC010000003.1"/>
</dbReference>
<name>A0A931HYB2_9BACI</name>
<feature type="transmembrane region" description="Helical" evidence="1">
    <location>
        <begin position="81"/>
        <end position="102"/>
    </location>
</feature>
<dbReference type="AlphaFoldDB" id="A0A931HYB2"/>
<evidence type="ECO:0000313" key="4">
    <source>
        <dbReference type="Proteomes" id="UP000614490"/>
    </source>
</evidence>
<keyword evidence="4" id="KW-1185">Reference proteome</keyword>
<evidence type="ECO:0000256" key="1">
    <source>
        <dbReference type="SAM" id="Phobius"/>
    </source>
</evidence>
<dbReference type="Proteomes" id="UP000614490">
    <property type="component" value="Unassembled WGS sequence"/>
</dbReference>
<proteinExistence type="predicted"/>
<gene>
    <name evidence="3" type="ORF">H0267_14715</name>
</gene>
<feature type="chain" id="PRO_5036782656" evidence="2">
    <location>
        <begin position="20"/>
        <end position="112"/>
    </location>
</feature>
<keyword evidence="2" id="KW-0732">Signal</keyword>
<keyword evidence="1" id="KW-1133">Transmembrane helix</keyword>
<organism evidence="3 4">
    <name type="scientific">Halobacillus yeomjeoni</name>
    <dbReference type="NCBI Taxonomy" id="311194"/>
    <lineage>
        <taxon>Bacteria</taxon>
        <taxon>Bacillati</taxon>
        <taxon>Bacillota</taxon>
        <taxon>Bacilli</taxon>
        <taxon>Bacillales</taxon>
        <taxon>Bacillaceae</taxon>
        <taxon>Halobacillus</taxon>
    </lineage>
</organism>
<keyword evidence="1" id="KW-0472">Membrane</keyword>
<sequence>MKKAIAAIVLALMCTFFSAAFDRELIETRQDRSELGGLALGYPFTYVHQKSSLREPPLPAYFGLEPQRVERVDAGMLGLNFLFYLGVVLGAFYSFQLMRSLYLRVKRGRSVY</sequence>
<evidence type="ECO:0000313" key="3">
    <source>
        <dbReference type="EMBL" id="MBH0231476.1"/>
    </source>
</evidence>
<reference evidence="3 4" key="1">
    <citation type="journal article" date="2005" name="Int. J. Syst. Evol. Microbiol.">
        <title>Halobacillus yeomjeoni sp. nov., isolated from a marine solar saltern in Korea.</title>
        <authorList>
            <person name="Yoon J.H."/>
            <person name="Kang S.J."/>
            <person name="Lee C.H."/>
            <person name="Oh H.W."/>
            <person name="Oh T.K."/>
        </authorList>
    </citation>
    <scope>NUCLEOTIDE SEQUENCE [LARGE SCALE GENOMIC DNA]</scope>
    <source>
        <strain evidence="3 4">KCTC 3957</strain>
    </source>
</reference>
<protein>
    <submittedName>
        <fullName evidence="3">Uncharacterized protein</fullName>
    </submittedName>
</protein>
<evidence type="ECO:0000256" key="2">
    <source>
        <dbReference type="SAM" id="SignalP"/>
    </source>
</evidence>
<accession>A0A931HYB2</accession>
<dbReference type="EMBL" id="JADZSC010000003">
    <property type="protein sequence ID" value="MBH0231476.1"/>
    <property type="molecule type" value="Genomic_DNA"/>
</dbReference>
<feature type="signal peptide" evidence="2">
    <location>
        <begin position="1"/>
        <end position="19"/>
    </location>
</feature>
<comment type="caution">
    <text evidence="3">The sequence shown here is derived from an EMBL/GenBank/DDBJ whole genome shotgun (WGS) entry which is preliminary data.</text>
</comment>